<keyword evidence="3" id="KW-0472">Membrane</keyword>
<gene>
    <name evidence="5" type="ORF">CB5_LOCUS26686</name>
</gene>
<dbReference type="InterPro" id="IPR002182">
    <property type="entry name" value="NB-ARC"/>
</dbReference>
<dbReference type="EMBL" id="LR862136">
    <property type="protein sequence ID" value="CAD1843475.1"/>
    <property type="molecule type" value="Genomic_DNA"/>
</dbReference>
<organism evidence="5">
    <name type="scientific">Ananas comosus var. bracteatus</name>
    <name type="common">red pineapple</name>
    <dbReference type="NCBI Taxonomy" id="296719"/>
    <lineage>
        <taxon>Eukaryota</taxon>
        <taxon>Viridiplantae</taxon>
        <taxon>Streptophyta</taxon>
        <taxon>Embryophyta</taxon>
        <taxon>Tracheophyta</taxon>
        <taxon>Spermatophyta</taxon>
        <taxon>Magnoliopsida</taxon>
        <taxon>Liliopsida</taxon>
        <taxon>Poales</taxon>
        <taxon>Bromeliaceae</taxon>
        <taxon>Bromelioideae</taxon>
        <taxon>Ananas</taxon>
    </lineage>
</organism>
<evidence type="ECO:0000256" key="3">
    <source>
        <dbReference type="SAM" id="Phobius"/>
    </source>
</evidence>
<protein>
    <recommendedName>
        <fullName evidence="4">NB-ARC domain-containing protein</fullName>
    </recommendedName>
</protein>
<keyword evidence="3" id="KW-0812">Transmembrane</keyword>
<evidence type="ECO:0000313" key="5">
    <source>
        <dbReference type="EMBL" id="CAD1843475.1"/>
    </source>
</evidence>
<dbReference type="InterPro" id="IPR027417">
    <property type="entry name" value="P-loop_NTPase"/>
</dbReference>
<feature type="domain" description="NB-ARC" evidence="4">
    <location>
        <begin position="222"/>
        <end position="355"/>
    </location>
</feature>
<dbReference type="Pfam" id="PF00931">
    <property type="entry name" value="NB-ARC"/>
    <property type="match status" value="1"/>
</dbReference>
<reference evidence="5" key="1">
    <citation type="submission" date="2020-07" db="EMBL/GenBank/DDBJ databases">
        <authorList>
            <person name="Lin J."/>
        </authorList>
    </citation>
    <scope>NUCLEOTIDE SEQUENCE</scope>
</reference>
<feature type="coiled-coil region" evidence="1">
    <location>
        <begin position="360"/>
        <end position="461"/>
    </location>
</feature>
<dbReference type="AlphaFoldDB" id="A0A6V7QKW3"/>
<evidence type="ECO:0000259" key="4">
    <source>
        <dbReference type="Pfam" id="PF00931"/>
    </source>
</evidence>
<sequence length="493" mass="53805">MPVLEPIILAAVGWVASPVVAKLLNKAFASSGFNAEKKLRKLRVTVLQVLKSVIEKAEGSEYRSEVEDWLQRLKDAYQGVQDALDLLNNRRLKRAAAAAAAAAASGTKRQTNPVRAPLHVPKHLKWAIPVLKGGRDMLSPYKIKLKIRLNKLEKIADEAETLCNLLDARSGQTVAPYGQGQTTSLPPPKVFGCDDACEEIIRLLKTEPAAAIHDPGSSSSSGGIPITAIVGRPRVGKTALAQYICEQLRSEFGMKKIIQQQQASTASEPQDPVNPDDPPVTIHTRLRNLDAMVVGDLDLPEALRLKMNKKLKAEKFLLVIDDVWCDEEGRGKNWIALFRCLGKCCLPGTKILVTSQANDAHRLEGEIARLTAAAEVKEGEIAALERTVGALKEAEEEAARARAQREDDLRKRNSLLVDKIREKDDALMELGERNSSLEEEIIKLTDALALLKERNAVLEGEKKNAAAVLRAIALGAVSAGAAAVTAVYLHRRR</sequence>
<feature type="compositionally biased region" description="Polar residues" evidence="2">
    <location>
        <begin position="259"/>
        <end position="268"/>
    </location>
</feature>
<dbReference type="PANTHER" id="PTHR33377:SF62">
    <property type="entry name" value="OS10G0133166 PROTEIN"/>
    <property type="match status" value="1"/>
</dbReference>
<feature type="transmembrane region" description="Helical" evidence="3">
    <location>
        <begin position="467"/>
        <end position="489"/>
    </location>
</feature>
<dbReference type="PRINTS" id="PR00364">
    <property type="entry name" value="DISEASERSIST"/>
</dbReference>
<accession>A0A6V7QKW3</accession>
<dbReference type="Gene3D" id="3.40.50.300">
    <property type="entry name" value="P-loop containing nucleotide triphosphate hydrolases"/>
    <property type="match status" value="1"/>
</dbReference>
<name>A0A6V7QKW3_ANACO</name>
<keyword evidence="1" id="KW-0175">Coiled coil</keyword>
<evidence type="ECO:0000256" key="1">
    <source>
        <dbReference type="SAM" id="Coils"/>
    </source>
</evidence>
<dbReference type="PANTHER" id="PTHR33377">
    <property type="entry name" value="OS10G0134700 PROTEIN-RELATED"/>
    <property type="match status" value="1"/>
</dbReference>
<keyword evidence="3" id="KW-1133">Transmembrane helix</keyword>
<proteinExistence type="predicted"/>
<dbReference type="SUPFAM" id="SSF52540">
    <property type="entry name" value="P-loop containing nucleoside triphosphate hydrolases"/>
    <property type="match status" value="1"/>
</dbReference>
<feature type="coiled-coil region" evidence="1">
    <location>
        <begin position="142"/>
        <end position="169"/>
    </location>
</feature>
<feature type="region of interest" description="Disordered" evidence="2">
    <location>
        <begin position="259"/>
        <end position="278"/>
    </location>
</feature>
<evidence type="ECO:0000256" key="2">
    <source>
        <dbReference type="SAM" id="MobiDB-lite"/>
    </source>
</evidence>